<evidence type="ECO:0000256" key="1">
    <source>
        <dbReference type="SAM" id="Phobius"/>
    </source>
</evidence>
<keyword evidence="1" id="KW-0812">Transmembrane</keyword>
<evidence type="ECO:0008006" key="4">
    <source>
        <dbReference type="Google" id="ProtNLM"/>
    </source>
</evidence>
<proteinExistence type="predicted"/>
<feature type="transmembrane region" description="Helical" evidence="1">
    <location>
        <begin position="36"/>
        <end position="54"/>
    </location>
</feature>
<feature type="transmembrane region" description="Helical" evidence="1">
    <location>
        <begin position="12"/>
        <end position="30"/>
    </location>
</feature>
<keyword evidence="3" id="KW-1185">Reference proteome</keyword>
<evidence type="ECO:0000313" key="2">
    <source>
        <dbReference type="EMBL" id="WNC74178.1"/>
    </source>
</evidence>
<sequence>MKNSIIGIIKLLVLALYISPVVTLYIPALIQYQTMLSYIVLALTVAHIGEFLFFQSKLAKLPGSQAKHFVQTLLFGFVYWLPLFKAKQTS</sequence>
<dbReference type="Proteomes" id="UP001258994">
    <property type="component" value="Chromosome"/>
</dbReference>
<feature type="transmembrane region" description="Helical" evidence="1">
    <location>
        <begin position="66"/>
        <end position="84"/>
    </location>
</feature>
<keyword evidence="1" id="KW-1133">Transmembrane helix</keyword>
<protein>
    <recommendedName>
        <fullName evidence="4">DUF1145 domain-containing protein</fullName>
    </recommendedName>
</protein>
<keyword evidence="1" id="KW-0472">Membrane</keyword>
<dbReference type="RefSeq" id="WP_348393285.1">
    <property type="nucleotide sequence ID" value="NZ_CP134145.1"/>
</dbReference>
<reference evidence="3" key="1">
    <citation type="submission" date="2023-09" db="EMBL/GenBank/DDBJ databases">
        <authorList>
            <person name="Li S."/>
            <person name="Li X."/>
            <person name="Zhang C."/>
            <person name="Zhao Z."/>
        </authorList>
    </citation>
    <scope>NUCLEOTIDE SEQUENCE [LARGE SCALE GENOMIC DNA]</scope>
    <source>
        <strain evidence="3">SQ149</strain>
    </source>
</reference>
<dbReference type="EMBL" id="CP134145">
    <property type="protein sequence ID" value="WNC74178.1"/>
    <property type="molecule type" value="Genomic_DNA"/>
</dbReference>
<organism evidence="2 3">
    <name type="scientific">Thalassotalea psychrophila</name>
    <dbReference type="NCBI Taxonomy" id="3065647"/>
    <lineage>
        <taxon>Bacteria</taxon>
        <taxon>Pseudomonadati</taxon>
        <taxon>Pseudomonadota</taxon>
        <taxon>Gammaproteobacteria</taxon>
        <taxon>Alteromonadales</taxon>
        <taxon>Colwelliaceae</taxon>
        <taxon>Thalassotalea</taxon>
    </lineage>
</organism>
<name>A0ABY9U006_9GAMM</name>
<evidence type="ECO:0000313" key="3">
    <source>
        <dbReference type="Proteomes" id="UP001258994"/>
    </source>
</evidence>
<accession>A0ABY9U006</accession>
<gene>
    <name evidence="2" type="ORF">RGQ13_09350</name>
</gene>